<dbReference type="EMBL" id="CCAG010014099">
    <property type="status" value="NOT_ANNOTATED_CDS"/>
    <property type="molecule type" value="Genomic_DNA"/>
</dbReference>
<keyword evidence="1" id="KW-0812">Transmembrane</keyword>
<organism evidence="2 3">
    <name type="scientific">Glossina morsitans morsitans</name>
    <name type="common">Savannah tsetse fly</name>
    <dbReference type="NCBI Taxonomy" id="37546"/>
    <lineage>
        <taxon>Eukaryota</taxon>
        <taxon>Metazoa</taxon>
        <taxon>Ecdysozoa</taxon>
        <taxon>Arthropoda</taxon>
        <taxon>Hexapoda</taxon>
        <taxon>Insecta</taxon>
        <taxon>Pterygota</taxon>
        <taxon>Neoptera</taxon>
        <taxon>Endopterygota</taxon>
        <taxon>Diptera</taxon>
        <taxon>Brachycera</taxon>
        <taxon>Muscomorpha</taxon>
        <taxon>Hippoboscoidea</taxon>
        <taxon>Glossinidae</taxon>
        <taxon>Glossina</taxon>
    </lineage>
</organism>
<dbReference type="Proteomes" id="UP000092444">
    <property type="component" value="Unassembled WGS sequence"/>
</dbReference>
<keyword evidence="1" id="KW-1133">Transmembrane helix</keyword>
<dbReference type="EnsemblMetazoa" id="GMOY014118.R1269">
    <property type="protein sequence ID" value="GMOY014118.P1269"/>
    <property type="gene ID" value="GMOY014118"/>
</dbReference>
<protein>
    <submittedName>
        <fullName evidence="2">Uncharacterized protein</fullName>
    </submittedName>
</protein>
<evidence type="ECO:0000313" key="2">
    <source>
        <dbReference type="EnsemblMetazoa" id="GMOY014118.P1269"/>
    </source>
</evidence>
<sequence length="38" mass="4648">MIIILEEVYFLIKEYYTFNAFNASSHIAFSFSFFKFIR</sequence>
<proteinExistence type="predicted"/>
<evidence type="ECO:0000256" key="1">
    <source>
        <dbReference type="SAM" id="Phobius"/>
    </source>
</evidence>
<name>A0ABK9NFY3_GLOMM</name>
<accession>A0ABK9NFY3</accession>
<evidence type="ECO:0000313" key="3">
    <source>
        <dbReference type="Proteomes" id="UP000092444"/>
    </source>
</evidence>
<reference evidence="2" key="1">
    <citation type="submission" date="2025-05" db="UniProtKB">
        <authorList>
            <consortium name="EnsemblMetazoa"/>
        </authorList>
    </citation>
    <scope>IDENTIFICATION</scope>
    <source>
        <strain evidence="2">Yale</strain>
    </source>
</reference>
<keyword evidence="3" id="KW-1185">Reference proteome</keyword>
<feature type="transmembrane region" description="Helical" evidence="1">
    <location>
        <begin position="15"/>
        <end position="37"/>
    </location>
</feature>
<keyword evidence="1" id="KW-0472">Membrane</keyword>